<dbReference type="STRING" id="537013.CLOSTMETH_00723"/>
<evidence type="ECO:0000256" key="3">
    <source>
        <dbReference type="ARBA" id="ARBA00021356"/>
    </source>
</evidence>
<keyword evidence="14" id="KW-1185">Reference proteome</keyword>
<keyword evidence="10" id="KW-0963">Cytoplasm</keyword>
<dbReference type="InterPro" id="IPR013785">
    <property type="entry name" value="Aldolase_TIM"/>
</dbReference>
<keyword evidence="8 10" id="KW-0408">Iron</keyword>
<evidence type="ECO:0000256" key="5">
    <source>
        <dbReference type="ARBA" id="ARBA00022691"/>
    </source>
</evidence>
<dbReference type="Proteomes" id="UP000003340">
    <property type="component" value="Unassembled WGS sequence"/>
</dbReference>
<feature type="region of interest" description="Disordered" evidence="11">
    <location>
        <begin position="1"/>
        <end position="23"/>
    </location>
</feature>
<gene>
    <name evidence="13" type="primary">pflA</name>
    <name evidence="13" type="ORF">CLOSTMETH_00723</name>
</gene>
<name>C0EA69_9FIRM</name>
<dbReference type="GO" id="GO:0046872">
    <property type="term" value="F:metal ion binding"/>
    <property type="evidence" value="ECO:0007669"/>
    <property type="project" value="UniProtKB-UniRule"/>
</dbReference>
<keyword evidence="6 10" id="KW-0479">Metal-binding</keyword>
<dbReference type="PROSITE" id="PS01087">
    <property type="entry name" value="RADICAL_ACTIVATING"/>
    <property type="match status" value="1"/>
</dbReference>
<evidence type="ECO:0000256" key="7">
    <source>
        <dbReference type="ARBA" id="ARBA00023002"/>
    </source>
</evidence>
<evidence type="ECO:0000256" key="11">
    <source>
        <dbReference type="SAM" id="MobiDB-lite"/>
    </source>
</evidence>
<protein>
    <recommendedName>
        <fullName evidence="3 10">Pyruvate formate-lyase-activating enzyme</fullName>
        <ecNumber evidence="10">1.97.1.4</ecNumber>
    </recommendedName>
</protein>
<dbReference type="GO" id="GO:0005737">
    <property type="term" value="C:cytoplasm"/>
    <property type="evidence" value="ECO:0007669"/>
    <property type="project" value="UniProtKB-SubCell"/>
</dbReference>
<keyword evidence="13" id="KW-0670">Pyruvate</keyword>
<keyword evidence="13" id="KW-0456">Lyase</keyword>
<dbReference type="EC" id="1.97.1.4" evidence="10"/>
<keyword evidence="7 10" id="KW-0560">Oxidoreductase</keyword>
<dbReference type="AlphaFoldDB" id="C0EA69"/>
<reference evidence="13 14" key="2">
    <citation type="submission" date="2009-02" db="EMBL/GenBank/DDBJ databases">
        <title>Draft genome sequence of Clostridium methylpentosum (DSM 5476).</title>
        <authorList>
            <person name="Sudarsanam P."/>
            <person name="Ley R."/>
            <person name="Guruge J."/>
            <person name="Turnbaugh P.J."/>
            <person name="Mahowald M."/>
            <person name="Liep D."/>
            <person name="Gordon J."/>
        </authorList>
    </citation>
    <scope>NUCLEOTIDE SEQUENCE [LARGE SCALE GENOMIC DNA]</scope>
    <source>
        <strain evidence="13 14">DSM 5476</strain>
    </source>
</reference>
<organism evidence="13 14">
    <name type="scientific">[Clostridium] methylpentosum DSM 5476</name>
    <dbReference type="NCBI Taxonomy" id="537013"/>
    <lineage>
        <taxon>Bacteria</taxon>
        <taxon>Bacillati</taxon>
        <taxon>Bacillota</taxon>
        <taxon>Clostridia</taxon>
        <taxon>Eubacteriales</taxon>
        <taxon>Oscillospiraceae</taxon>
        <taxon>Oscillospiraceae incertae sedis</taxon>
    </lineage>
</organism>
<dbReference type="SUPFAM" id="SSF102114">
    <property type="entry name" value="Radical SAM enzymes"/>
    <property type="match status" value="1"/>
</dbReference>
<dbReference type="InterPro" id="IPR007197">
    <property type="entry name" value="rSAM"/>
</dbReference>
<evidence type="ECO:0000256" key="1">
    <source>
        <dbReference type="ARBA" id="ARBA00003141"/>
    </source>
</evidence>
<dbReference type="GO" id="GO:0043365">
    <property type="term" value="F:[formate-C-acetyltransferase]-activating enzyme activity"/>
    <property type="evidence" value="ECO:0007669"/>
    <property type="project" value="UniProtKB-UniRule"/>
</dbReference>
<dbReference type="PROSITE" id="PS51918">
    <property type="entry name" value="RADICAL_SAM"/>
    <property type="match status" value="1"/>
</dbReference>
<feature type="domain" description="Radical SAM core" evidence="12">
    <location>
        <begin position="42"/>
        <end position="261"/>
    </location>
</feature>
<dbReference type="PIRSF" id="PIRSF000371">
    <property type="entry name" value="PFL_act_enz"/>
    <property type="match status" value="1"/>
</dbReference>
<dbReference type="eggNOG" id="COG1180">
    <property type="taxonomic scope" value="Bacteria"/>
</dbReference>
<proteinExistence type="inferred from homology"/>
<dbReference type="Pfam" id="PF04055">
    <property type="entry name" value="Radical_SAM"/>
    <property type="match status" value="1"/>
</dbReference>
<evidence type="ECO:0000259" key="12">
    <source>
        <dbReference type="PROSITE" id="PS51918"/>
    </source>
</evidence>
<evidence type="ECO:0000313" key="14">
    <source>
        <dbReference type="Proteomes" id="UP000003340"/>
    </source>
</evidence>
<dbReference type="InterPro" id="IPR001989">
    <property type="entry name" value="Radical_activat_CS"/>
</dbReference>
<keyword evidence="9 10" id="KW-0411">Iron-sulfur</keyword>
<evidence type="ECO:0000256" key="10">
    <source>
        <dbReference type="RuleBase" id="RU362053"/>
    </source>
</evidence>
<reference evidence="13 14" key="1">
    <citation type="submission" date="2009-01" db="EMBL/GenBank/DDBJ databases">
        <authorList>
            <person name="Fulton L."/>
            <person name="Clifton S."/>
            <person name="Fulton B."/>
            <person name="Xu J."/>
            <person name="Minx P."/>
            <person name="Pepin K.H."/>
            <person name="Johnson M."/>
            <person name="Bhonagiri V."/>
            <person name="Nash W.E."/>
            <person name="Mardis E.R."/>
            <person name="Wilson R.K."/>
        </authorList>
    </citation>
    <scope>NUCLEOTIDE SEQUENCE [LARGE SCALE GENOMIC DNA]</scope>
    <source>
        <strain evidence="13 14">DSM 5476</strain>
    </source>
</reference>
<comment type="catalytic activity">
    <reaction evidence="10">
        <text>glycyl-[formate C-acetyltransferase] + reduced [flavodoxin] + S-adenosyl-L-methionine = glycin-2-yl radical-[formate C-acetyltransferase] + semiquinone [flavodoxin] + 5'-deoxyadenosine + L-methionine + H(+)</text>
        <dbReference type="Rhea" id="RHEA:19225"/>
        <dbReference type="Rhea" id="RHEA-COMP:10622"/>
        <dbReference type="Rhea" id="RHEA-COMP:12190"/>
        <dbReference type="Rhea" id="RHEA-COMP:12191"/>
        <dbReference type="Rhea" id="RHEA-COMP:14480"/>
        <dbReference type="ChEBI" id="CHEBI:15378"/>
        <dbReference type="ChEBI" id="CHEBI:17319"/>
        <dbReference type="ChEBI" id="CHEBI:29947"/>
        <dbReference type="ChEBI" id="CHEBI:32722"/>
        <dbReference type="ChEBI" id="CHEBI:57618"/>
        <dbReference type="ChEBI" id="CHEBI:57844"/>
        <dbReference type="ChEBI" id="CHEBI:59789"/>
        <dbReference type="ChEBI" id="CHEBI:140311"/>
        <dbReference type="EC" id="1.97.1.4"/>
    </reaction>
</comment>
<comment type="similarity">
    <text evidence="2 10">Belongs to the organic radical-activating enzymes family.</text>
</comment>
<dbReference type="InterPro" id="IPR034457">
    <property type="entry name" value="Organic_radical-activating"/>
</dbReference>
<dbReference type="InterPro" id="IPR012839">
    <property type="entry name" value="Organic_radical_activase"/>
</dbReference>
<evidence type="ECO:0000256" key="6">
    <source>
        <dbReference type="ARBA" id="ARBA00022723"/>
    </source>
</evidence>
<keyword evidence="4 10" id="KW-0004">4Fe-4S</keyword>
<dbReference type="EMBL" id="ACEC01000026">
    <property type="protein sequence ID" value="EEG31688.1"/>
    <property type="molecule type" value="Genomic_DNA"/>
</dbReference>
<accession>C0EA69</accession>
<dbReference type="Gene3D" id="3.20.20.70">
    <property type="entry name" value="Aldolase class I"/>
    <property type="match status" value="1"/>
</dbReference>
<keyword evidence="5 10" id="KW-0949">S-adenosyl-L-methionine</keyword>
<dbReference type="NCBIfam" id="TIGR02493">
    <property type="entry name" value="PFLA"/>
    <property type="match status" value="1"/>
</dbReference>
<dbReference type="HOGENOM" id="CLU_058969_1_1_9"/>
<dbReference type="GO" id="GO:0016829">
    <property type="term" value="F:lyase activity"/>
    <property type="evidence" value="ECO:0007669"/>
    <property type="project" value="UniProtKB-KW"/>
</dbReference>
<dbReference type="SFLD" id="SFLDS00029">
    <property type="entry name" value="Radical_SAM"/>
    <property type="match status" value="1"/>
</dbReference>
<sequence length="266" mass="29599">MRTDFIADGTGNGYNKGKRTGGKQMADQMKGRIHSVESFGAVDGPGIRFVVFLQGCPLRCLFCHNPDTWDGKAGREVSAQELVDEILTYRNYIKKGGVTLSGGEPLLQAQFTAEVLRLCKENGLHTAVDTSGCIPLERALPALQQADMLLLDIKDIDPDDAKALTGMTNQNAIATLDYCEKVAKTVWVRHVVVPGYTLNYDKLERLAEFLSGYNCVEKVELLPFHKMGEYKWEVLGEDYKLFDTEEPTQKEMAKVKGIFRSKGILV</sequence>
<evidence type="ECO:0000256" key="9">
    <source>
        <dbReference type="ARBA" id="ARBA00023014"/>
    </source>
</evidence>
<dbReference type="SFLD" id="SFLDG01066">
    <property type="entry name" value="organic_radical-activating_enz"/>
    <property type="match status" value="1"/>
</dbReference>
<comment type="subcellular location">
    <subcellularLocation>
        <location evidence="10">Cytoplasm</location>
    </subcellularLocation>
</comment>
<evidence type="ECO:0000313" key="13">
    <source>
        <dbReference type="EMBL" id="EEG31688.1"/>
    </source>
</evidence>
<dbReference type="InterPro" id="IPR012838">
    <property type="entry name" value="PFL1_activating"/>
</dbReference>
<dbReference type="PANTHER" id="PTHR30352">
    <property type="entry name" value="PYRUVATE FORMATE-LYASE-ACTIVATING ENZYME"/>
    <property type="match status" value="1"/>
</dbReference>
<comment type="function">
    <text evidence="1 10">Activation of pyruvate formate-lyase under anaerobic conditions by generation of an organic free radical, using S-adenosylmethionine and reduced flavodoxin as cosubstrates to produce 5'-deoxy-adenosine.</text>
</comment>
<evidence type="ECO:0000256" key="8">
    <source>
        <dbReference type="ARBA" id="ARBA00023004"/>
    </source>
</evidence>
<evidence type="ECO:0000256" key="4">
    <source>
        <dbReference type="ARBA" id="ARBA00022485"/>
    </source>
</evidence>
<dbReference type="PANTHER" id="PTHR30352:SF5">
    <property type="entry name" value="PYRUVATE FORMATE-LYASE 1-ACTIVATING ENZYME"/>
    <property type="match status" value="1"/>
</dbReference>
<comment type="cofactor">
    <cofactor evidence="10">
        <name>[4Fe-4S] cluster</name>
        <dbReference type="ChEBI" id="CHEBI:49883"/>
    </cofactor>
    <text evidence="10">Binds 1 [4Fe-4S] cluster. The cluster is coordinated with 3 cysteines and an exchangeable S-adenosyl-L-methionine.</text>
</comment>
<dbReference type="InterPro" id="IPR058240">
    <property type="entry name" value="rSAM_sf"/>
</dbReference>
<evidence type="ECO:0000256" key="2">
    <source>
        <dbReference type="ARBA" id="ARBA00009777"/>
    </source>
</evidence>
<comment type="caution">
    <text evidence="13">The sequence shown here is derived from an EMBL/GenBank/DDBJ whole genome shotgun (WGS) entry which is preliminary data.</text>
</comment>
<dbReference type="CDD" id="cd01335">
    <property type="entry name" value="Radical_SAM"/>
    <property type="match status" value="1"/>
</dbReference>
<dbReference type="GO" id="GO:0051539">
    <property type="term" value="F:4 iron, 4 sulfur cluster binding"/>
    <property type="evidence" value="ECO:0007669"/>
    <property type="project" value="UniProtKB-UniRule"/>
</dbReference>